<accession>A0A4Q0A016</accession>
<gene>
    <name evidence="8" type="ORF">BJ085DRAFT_18991</name>
</gene>
<keyword evidence="5" id="KW-0813">Transport</keyword>
<proteinExistence type="inferred from homology"/>
<dbReference type="PANTHER" id="PTHR12701:SF20">
    <property type="entry name" value="ENDOPLASMIC RETICULUM TRANSMEMBRANE PROTEIN"/>
    <property type="match status" value="1"/>
</dbReference>
<evidence type="ECO:0000313" key="9">
    <source>
        <dbReference type="Proteomes" id="UP000268162"/>
    </source>
</evidence>
<dbReference type="AlphaFoldDB" id="A0A4Q0A016"/>
<feature type="transmembrane region" description="Helical" evidence="5">
    <location>
        <begin position="101"/>
        <end position="121"/>
    </location>
</feature>
<keyword evidence="2 5" id="KW-0812">Transmembrane</keyword>
<protein>
    <recommendedName>
        <fullName evidence="5">Endoplasmic reticulum transmembrane protein</fullName>
    </recommendedName>
</protein>
<organism evidence="8 9">
    <name type="scientific">Dimargaris cristalligena</name>
    <dbReference type="NCBI Taxonomy" id="215637"/>
    <lineage>
        <taxon>Eukaryota</taxon>
        <taxon>Fungi</taxon>
        <taxon>Fungi incertae sedis</taxon>
        <taxon>Zoopagomycota</taxon>
        <taxon>Kickxellomycotina</taxon>
        <taxon>Dimargaritomycetes</taxon>
        <taxon>Dimargaritales</taxon>
        <taxon>Dimargaritaceae</taxon>
        <taxon>Dimargaris</taxon>
    </lineage>
</organism>
<evidence type="ECO:0000256" key="2">
    <source>
        <dbReference type="ARBA" id="ARBA00022692"/>
    </source>
</evidence>
<evidence type="ECO:0000256" key="6">
    <source>
        <dbReference type="SAM" id="Coils"/>
    </source>
</evidence>
<keyword evidence="8" id="KW-0675">Receptor</keyword>
<keyword evidence="5" id="KW-0931">ER-Golgi transport</keyword>
<evidence type="ECO:0000313" key="8">
    <source>
        <dbReference type="EMBL" id="RKP39355.1"/>
    </source>
</evidence>
<feature type="transmembrane region" description="Helical" evidence="5">
    <location>
        <begin position="46"/>
        <end position="67"/>
    </location>
</feature>
<dbReference type="Gene3D" id="1.20.5.110">
    <property type="match status" value="1"/>
</dbReference>
<dbReference type="Pfam" id="PF05529">
    <property type="entry name" value="Bap31"/>
    <property type="match status" value="1"/>
</dbReference>
<dbReference type="GO" id="GO:0005789">
    <property type="term" value="C:endoplasmic reticulum membrane"/>
    <property type="evidence" value="ECO:0007669"/>
    <property type="project" value="UniProtKB-SubCell"/>
</dbReference>
<feature type="transmembrane region" description="Helical" evidence="5">
    <location>
        <begin position="7"/>
        <end position="26"/>
    </location>
</feature>
<keyword evidence="4 5" id="KW-0472">Membrane</keyword>
<dbReference type="Proteomes" id="UP000268162">
    <property type="component" value="Unassembled WGS sequence"/>
</dbReference>
<dbReference type="EMBL" id="ML002276">
    <property type="protein sequence ID" value="RKP39355.1"/>
    <property type="molecule type" value="Genomic_DNA"/>
</dbReference>
<dbReference type="InterPro" id="IPR040463">
    <property type="entry name" value="BAP29/BAP31_N"/>
</dbReference>
<evidence type="ECO:0000256" key="4">
    <source>
        <dbReference type="ARBA" id="ARBA00023136"/>
    </source>
</evidence>
<keyword evidence="5" id="KW-0653">Protein transport</keyword>
<dbReference type="STRING" id="215637.A0A4Q0A016"/>
<dbReference type="GO" id="GO:0006886">
    <property type="term" value="P:intracellular protein transport"/>
    <property type="evidence" value="ECO:0007669"/>
    <property type="project" value="UniProtKB-UniRule"/>
</dbReference>
<dbReference type="PANTHER" id="PTHR12701">
    <property type="entry name" value="BCR-ASSOCIATED PROTEIN, BAP"/>
    <property type="match status" value="1"/>
</dbReference>
<comment type="function">
    <text evidence="5">May play a role in anterograde transport of membrane proteins from the endoplasmic reticulum to the Golgi.</text>
</comment>
<dbReference type="InterPro" id="IPR008417">
    <property type="entry name" value="BAP29/BAP31"/>
</dbReference>
<keyword evidence="9" id="KW-1185">Reference proteome</keyword>
<feature type="domain" description="BAP29/BAP31 transmembrane" evidence="7">
    <location>
        <begin position="1"/>
        <end position="132"/>
    </location>
</feature>
<keyword evidence="3 5" id="KW-1133">Transmembrane helix</keyword>
<keyword evidence="6" id="KW-0175">Coiled coil</keyword>
<sequence>MALHYTLIFALLVFECSVFVTLILPLPHRWRRNLLYVVSRSKAIAFVFYWMRVVFAFVFLLFIDAVIRMQKTQEELHAEPIVNAQMESQLHARKFYSQRNVYLTGFTLFLGLILTGTYNLILDLLHREDELDTLKQDLEATRKELDVARKRVADFEILKKQAEGQHDEYMRLADKHNALEARSPGQVSSIVEEPVVVLKEVKKDA</sequence>
<dbReference type="GO" id="GO:0006888">
    <property type="term" value="P:endoplasmic reticulum to Golgi vesicle-mediated transport"/>
    <property type="evidence" value="ECO:0007669"/>
    <property type="project" value="UniProtKB-UniRule"/>
</dbReference>
<evidence type="ECO:0000256" key="1">
    <source>
        <dbReference type="ARBA" id="ARBA00004141"/>
    </source>
</evidence>
<evidence type="ECO:0000256" key="5">
    <source>
        <dbReference type="RuleBase" id="RU367026"/>
    </source>
</evidence>
<comment type="subcellular location">
    <subcellularLocation>
        <location evidence="5">Endoplasmic reticulum membrane</location>
        <topology evidence="5">Multi-pass membrane protein</topology>
    </subcellularLocation>
    <subcellularLocation>
        <location evidence="1">Membrane</location>
        <topology evidence="1">Multi-pass membrane protein</topology>
    </subcellularLocation>
</comment>
<keyword evidence="5" id="KW-0256">Endoplasmic reticulum</keyword>
<evidence type="ECO:0000256" key="3">
    <source>
        <dbReference type="ARBA" id="ARBA00022989"/>
    </source>
</evidence>
<feature type="coiled-coil region" evidence="6">
    <location>
        <begin position="124"/>
        <end position="165"/>
    </location>
</feature>
<comment type="similarity">
    <text evidence="5">Belongs to the BCAP29/BCAP31 family.</text>
</comment>
<name>A0A4Q0A016_9FUNG</name>
<reference evidence="9" key="1">
    <citation type="journal article" date="2018" name="Nat. Microbiol.">
        <title>Leveraging single-cell genomics to expand the fungal tree of life.</title>
        <authorList>
            <person name="Ahrendt S.R."/>
            <person name="Quandt C.A."/>
            <person name="Ciobanu D."/>
            <person name="Clum A."/>
            <person name="Salamov A."/>
            <person name="Andreopoulos B."/>
            <person name="Cheng J.F."/>
            <person name="Woyke T."/>
            <person name="Pelin A."/>
            <person name="Henrissat B."/>
            <person name="Reynolds N.K."/>
            <person name="Benny G.L."/>
            <person name="Smith M.E."/>
            <person name="James T.Y."/>
            <person name="Grigoriev I.V."/>
        </authorList>
    </citation>
    <scope>NUCLEOTIDE SEQUENCE [LARGE SCALE GENOMIC DNA]</scope>
    <source>
        <strain evidence="9">RSA 468</strain>
    </source>
</reference>
<evidence type="ECO:0000259" key="7">
    <source>
        <dbReference type="Pfam" id="PF05529"/>
    </source>
</evidence>
<dbReference type="GO" id="GO:0070973">
    <property type="term" value="P:protein localization to endoplasmic reticulum exit site"/>
    <property type="evidence" value="ECO:0007669"/>
    <property type="project" value="UniProtKB-UniRule"/>
</dbReference>